<evidence type="ECO:0000313" key="1">
    <source>
        <dbReference type="EMBL" id="NVI44540.1"/>
    </source>
</evidence>
<dbReference type="RefSeq" id="WP_166204029.1">
    <property type="nucleotide sequence ID" value="NZ_CP088285.1"/>
</dbReference>
<accession>A0A973VZS0</accession>
<comment type="caution">
    <text evidence="1">The sequence shown here is derived from an EMBL/GenBank/DDBJ whole genome shotgun (WGS) entry which is preliminary data.</text>
</comment>
<name>A0A973VZS0_9BRAD</name>
<protein>
    <submittedName>
        <fullName evidence="1">Uncharacterized protein</fullName>
    </submittedName>
</protein>
<sequence>MPTLSKPQLIEPKSPWGAAFDQIYLGLCLDRVSILTALGFYAEHDLPPPEENSDAIPTTDEAEELRQIASALTVAAAASATMPVGVLAATLLKVSKNPDLFFPRELPAPVEWAMACDYQRGDEPPGTHWRDVWGDQVAAFPGQVEQPTGLNIAKAARAALVSLQKKRKAGRKYNRADQILADQLGEIFRRSGQSVRRRRQPIMRQGKLVHVEGGPVYDFLELVLKPLRAYLRQEQLAPVTTETIVRLITNDFPAS</sequence>
<proteinExistence type="predicted"/>
<reference evidence="1" key="1">
    <citation type="submission" date="2020-06" db="EMBL/GenBank/DDBJ databases">
        <title>Whole Genome Sequence of Bradyrhizobium sp. Strain 1S1.</title>
        <authorList>
            <person name="Bromfield E.S.P."/>
            <person name="Cloutier S."/>
        </authorList>
    </citation>
    <scope>NUCLEOTIDE SEQUENCE [LARGE SCALE GENOMIC DNA]</scope>
    <source>
        <strain evidence="1">1S1</strain>
    </source>
</reference>
<organism evidence="1">
    <name type="scientific">Bradyrhizobium septentrionale</name>
    <dbReference type="NCBI Taxonomy" id="1404411"/>
    <lineage>
        <taxon>Bacteria</taxon>
        <taxon>Pseudomonadati</taxon>
        <taxon>Pseudomonadota</taxon>
        <taxon>Alphaproteobacteria</taxon>
        <taxon>Hyphomicrobiales</taxon>
        <taxon>Nitrobacteraceae</taxon>
        <taxon>Bradyrhizobium</taxon>
    </lineage>
</organism>
<dbReference type="AlphaFoldDB" id="A0A973VZS0"/>
<gene>
    <name evidence="1" type="ORF">HAP48_016610</name>
</gene>
<dbReference type="EMBL" id="JAAOLE020000001">
    <property type="protein sequence ID" value="NVI44540.1"/>
    <property type="molecule type" value="Genomic_DNA"/>
</dbReference>